<dbReference type="Gene3D" id="1.25.40.20">
    <property type="entry name" value="Ankyrin repeat-containing domain"/>
    <property type="match status" value="1"/>
</dbReference>
<protein>
    <submittedName>
        <fullName evidence="5">Uncharacterized protein</fullName>
    </submittedName>
</protein>
<evidence type="ECO:0000256" key="1">
    <source>
        <dbReference type="ARBA" id="ARBA00022737"/>
    </source>
</evidence>
<accession>A0A556B017</accession>
<dbReference type="SUPFAM" id="SSF48403">
    <property type="entry name" value="Ankyrin repeat"/>
    <property type="match status" value="1"/>
</dbReference>
<dbReference type="AlphaFoldDB" id="A0A556B017"/>
<proteinExistence type="predicted"/>
<gene>
    <name evidence="5" type="ORF">FOZ76_01810</name>
</gene>
<feature type="repeat" description="ANK" evidence="3">
    <location>
        <begin position="146"/>
        <end position="178"/>
    </location>
</feature>
<evidence type="ECO:0000256" key="4">
    <source>
        <dbReference type="SAM" id="MobiDB-lite"/>
    </source>
</evidence>
<reference evidence="5 6" key="1">
    <citation type="submission" date="2019-07" db="EMBL/GenBank/DDBJ databases">
        <title>Qingshengfaniella alkalisoli gen. nov., sp. nov., isolated from saline soil.</title>
        <authorList>
            <person name="Xu L."/>
            <person name="Huang X.-X."/>
            <person name="Sun J.-Q."/>
        </authorList>
    </citation>
    <scope>NUCLEOTIDE SEQUENCE [LARGE SCALE GENOMIC DNA]</scope>
    <source>
        <strain evidence="5 6">DSM 27279</strain>
    </source>
</reference>
<evidence type="ECO:0000256" key="2">
    <source>
        <dbReference type="ARBA" id="ARBA00023043"/>
    </source>
</evidence>
<feature type="repeat" description="ANK" evidence="3">
    <location>
        <begin position="113"/>
        <end position="145"/>
    </location>
</feature>
<dbReference type="SMART" id="SM00248">
    <property type="entry name" value="ANK"/>
    <property type="match status" value="4"/>
</dbReference>
<dbReference type="PROSITE" id="PS50297">
    <property type="entry name" value="ANK_REP_REGION"/>
    <property type="match status" value="2"/>
</dbReference>
<evidence type="ECO:0000256" key="3">
    <source>
        <dbReference type="PROSITE-ProRule" id="PRU00023"/>
    </source>
</evidence>
<name>A0A556B017_9BURK</name>
<keyword evidence="1" id="KW-0677">Repeat</keyword>
<keyword evidence="2 3" id="KW-0040">ANK repeat</keyword>
<organism evidence="5 6">
    <name type="scientific">Verticiella sediminum</name>
    <dbReference type="NCBI Taxonomy" id="1247510"/>
    <lineage>
        <taxon>Bacteria</taxon>
        <taxon>Pseudomonadati</taxon>
        <taxon>Pseudomonadota</taxon>
        <taxon>Betaproteobacteria</taxon>
        <taxon>Burkholderiales</taxon>
        <taxon>Alcaligenaceae</taxon>
        <taxon>Verticiella</taxon>
    </lineage>
</organism>
<dbReference type="InterPro" id="IPR036770">
    <property type="entry name" value="Ankyrin_rpt-contain_sf"/>
</dbReference>
<feature type="repeat" description="ANK" evidence="3">
    <location>
        <begin position="79"/>
        <end position="111"/>
    </location>
</feature>
<dbReference type="RefSeq" id="WP_143946420.1">
    <property type="nucleotide sequence ID" value="NZ_BAABMB010000001.1"/>
</dbReference>
<feature type="region of interest" description="Disordered" evidence="4">
    <location>
        <begin position="25"/>
        <end position="44"/>
    </location>
</feature>
<comment type="caution">
    <text evidence="5">The sequence shown here is derived from an EMBL/GenBank/DDBJ whole genome shotgun (WGS) entry which is preliminary data.</text>
</comment>
<feature type="repeat" description="ANK" evidence="3">
    <location>
        <begin position="46"/>
        <end position="78"/>
    </location>
</feature>
<dbReference type="PANTHER" id="PTHR24166:SF48">
    <property type="entry name" value="PROTEIN VAPYRIN"/>
    <property type="match status" value="1"/>
</dbReference>
<dbReference type="PANTHER" id="PTHR24166">
    <property type="entry name" value="ROLLING PEBBLES, ISOFORM B"/>
    <property type="match status" value="1"/>
</dbReference>
<keyword evidence="6" id="KW-1185">Reference proteome</keyword>
<dbReference type="Pfam" id="PF12796">
    <property type="entry name" value="Ank_2"/>
    <property type="match status" value="1"/>
</dbReference>
<dbReference type="OrthoDB" id="198309at2"/>
<evidence type="ECO:0000313" key="5">
    <source>
        <dbReference type="EMBL" id="TSH98513.1"/>
    </source>
</evidence>
<dbReference type="EMBL" id="VLTJ01000004">
    <property type="protein sequence ID" value="TSH98513.1"/>
    <property type="molecule type" value="Genomic_DNA"/>
</dbReference>
<dbReference type="PROSITE" id="PS50088">
    <property type="entry name" value="ANK_REPEAT"/>
    <property type="match status" value="4"/>
</dbReference>
<dbReference type="InterPro" id="IPR050889">
    <property type="entry name" value="Dendritic_Spine_Reg/Scaffold"/>
</dbReference>
<dbReference type="InterPro" id="IPR002110">
    <property type="entry name" value="Ankyrin_rpt"/>
</dbReference>
<sequence length="224" mass="24301">MHPRALVFVTVFFFLASLGVAVGGSDEGQGGRATPQPPAAQAAGADGITPLQQALMDGRYGAFVDLLRQGADPDAVGWHGYTAVHLAAQHRNKHYLEKLLEHGGDPNAPARRMGRTPIFNAMDSRRPENRDLLIARGADIEYADTSGIRPLRHAANINDADSVWCLLQLGADPTATDNLGATFQSSFFRPAPGILSWSARKQRRQVIELLKERGVALDPKAERF</sequence>
<evidence type="ECO:0000313" key="6">
    <source>
        <dbReference type="Proteomes" id="UP000318405"/>
    </source>
</evidence>
<dbReference type="Proteomes" id="UP000318405">
    <property type="component" value="Unassembled WGS sequence"/>
</dbReference>